<gene>
    <name evidence="1" type="ORF">SDC9_159930</name>
</gene>
<reference evidence="1" key="1">
    <citation type="submission" date="2019-08" db="EMBL/GenBank/DDBJ databases">
        <authorList>
            <person name="Kucharzyk K."/>
            <person name="Murdoch R.W."/>
            <person name="Higgins S."/>
            <person name="Loffler F."/>
        </authorList>
    </citation>
    <scope>NUCLEOTIDE SEQUENCE</scope>
</reference>
<dbReference type="AlphaFoldDB" id="A0A645FGJ3"/>
<protein>
    <submittedName>
        <fullName evidence="1">Uncharacterized protein</fullName>
    </submittedName>
</protein>
<evidence type="ECO:0000313" key="1">
    <source>
        <dbReference type="EMBL" id="MPN12612.1"/>
    </source>
</evidence>
<name>A0A645FGJ3_9ZZZZ</name>
<comment type="caution">
    <text evidence="1">The sequence shown here is derived from an EMBL/GenBank/DDBJ whole genome shotgun (WGS) entry which is preliminary data.</text>
</comment>
<proteinExistence type="predicted"/>
<sequence length="104" mass="11619">MGCGDTHFDYEILKHFIKIIVAYPIGTFVKLSNGKLAVVVKNYTENIMRPLIRMVNSDGTVGDDIDLLYDNDSMNLTIVDMGYDYENCGLSGVLKSTYEIKAVT</sequence>
<organism evidence="1">
    <name type="scientific">bioreactor metagenome</name>
    <dbReference type="NCBI Taxonomy" id="1076179"/>
    <lineage>
        <taxon>unclassified sequences</taxon>
        <taxon>metagenomes</taxon>
        <taxon>ecological metagenomes</taxon>
    </lineage>
</organism>
<accession>A0A645FGJ3</accession>
<dbReference type="EMBL" id="VSSQ01058990">
    <property type="protein sequence ID" value="MPN12612.1"/>
    <property type="molecule type" value="Genomic_DNA"/>
</dbReference>